<name>A0A813LEJ0_POLGL</name>
<sequence length="102" mass="11608">MGRQTLDDAWSRIVFHEIWNPGEAPRKGSSVLLILAIFEMQSNYTSTEHLTDVKWPLCTCSVHRSNYGPGQQAKARKQQMKLSRSARVDSPLAMPSLYDLKM</sequence>
<gene>
    <name evidence="1" type="ORF">PGLA2088_LOCUS45312</name>
</gene>
<reference evidence="1" key="1">
    <citation type="submission" date="2021-02" db="EMBL/GenBank/DDBJ databases">
        <authorList>
            <person name="Dougan E. K."/>
            <person name="Rhodes N."/>
            <person name="Thang M."/>
            <person name="Chan C."/>
        </authorList>
    </citation>
    <scope>NUCLEOTIDE SEQUENCE</scope>
</reference>
<protein>
    <submittedName>
        <fullName evidence="1">Uncharacterized protein</fullName>
    </submittedName>
</protein>
<proteinExistence type="predicted"/>
<organism evidence="1 2">
    <name type="scientific">Polarella glacialis</name>
    <name type="common">Dinoflagellate</name>
    <dbReference type="NCBI Taxonomy" id="89957"/>
    <lineage>
        <taxon>Eukaryota</taxon>
        <taxon>Sar</taxon>
        <taxon>Alveolata</taxon>
        <taxon>Dinophyceae</taxon>
        <taxon>Suessiales</taxon>
        <taxon>Suessiaceae</taxon>
        <taxon>Polarella</taxon>
    </lineage>
</organism>
<accession>A0A813LEJ0</accession>
<evidence type="ECO:0000313" key="1">
    <source>
        <dbReference type="EMBL" id="CAE8729067.1"/>
    </source>
</evidence>
<comment type="caution">
    <text evidence="1">The sequence shown here is derived from an EMBL/GenBank/DDBJ whole genome shotgun (WGS) entry which is preliminary data.</text>
</comment>
<dbReference type="Proteomes" id="UP000626109">
    <property type="component" value="Unassembled WGS sequence"/>
</dbReference>
<dbReference type="EMBL" id="CAJNNW010035652">
    <property type="protein sequence ID" value="CAE8729067.1"/>
    <property type="molecule type" value="Genomic_DNA"/>
</dbReference>
<evidence type="ECO:0000313" key="2">
    <source>
        <dbReference type="Proteomes" id="UP000626109"/>
    </source>
</evidence>
<dbReference type="AlphaFoldDB" id="A0A813LEJ0"/>